<dbReference type="GO" id="GO:0008233">
    <property type="term" value="F:peptidase activity"/>
    <property type="evidence" value="ECO:0007669"/>
    <property type="project" value="UniProtKB-KW"/>
</dbReference>
<comment type="similarity">
    <text evidence="2 6">Belongs to the band 7/mec-2 family. HflC subfamily.</text>
</comment>
<evidence type="ECO:0000256" key="2">
    <source>
        <dbReference type="ARBA" id="ARBA00007862"/>
    </source>
</evidence>
<dbReference type="Proteomes" id="UP000658131">
    <property type="component" value="Unassembled WGS sequence"/>
</dbReference>
<protein>
    <recommendedName>
        <fullName evidence="6">Protein HflC</fullName>
    </recommendedName>
</protein>
<dbReference type="InterPro" id="IPR001972">
    <property type="entry name" value="Stomatin_HflK_fam"/>
</dbReference>
<dbReference type="InterPro" id="IPR001107">
    <property type="entry name" value="Band_7"/>
</dbReference>
<comment type="function">
    <text evidence="6">HflC and HflK could regulate a protease.</text>
</comment>
<keyword evidence="10" id="KW-0645">Protease</keyword>
<evidence type="ECO:0000313" key="11">
    <source>
        <dbReference type="Proteomes" id="UP000658131"/>
    </source>
</evidence>
<dbReference type="SMART" id="SM00244">
    <property type="entry name" value="PHB"/>
    <property type="match status" value="1"/>
</dbReference>
<evidence type="ECO:0000313" key="10">
    <source>
        <dbReference type="EMBL" id="MBC8577230.1"/>
    </source>
</evidence>
<feature type="domain" description="Band 7" evidence="9">
    <location>
        <begin position="58"/>
        <end position="220"/>
    </location>
</feature>
<dbReference type="Pfam" id="PF01145">
    <property type="entry name" value="Band_7"/>
    <property type="match status" value="1"/>
</dbReference>
<comment type="caution">
    <text evidence="10">The sequence shown here is derived from an EMBL/GenBank/DDBJ whole genome shotgun (WGS) entry which is preliminary data.</text>
</comment>
<name>A0ABR7NLI0_9FIRM</name>
<feature type="transmembrane region" description="Helical" evidence="8">
    <location>
        <begin position="42"/>
        <end position="62"/>
    </location>
</feature>
<keyword evidence="3 8" id="KW-0812">Transmembrane</keyword>
<dbReference type="InterPro" id="IPR036013">
    <property type="entry name" value="Band_7/SPFH_dom_sf"/>
</dbReference>
<dbReference type="PANTHER" id="PTHR42911:SF1">
    <property type="entry name" value="MODULATOR OF FTSH PROTEASE HFLC"/>
    <property type="match status" value="1"/>
</dbReference>
<proteinExistence type="inferred from homology"/>
<evidence type="ECO:0000256" key="1">
    <source>
        <dbReference type="ARBA" id="ARBA00004370"/>
    </source>
</evidence>
<evidence type="ECO:0000256" key="4">
    <source>
        <dbReference type="ARBA" id="ARBA00022989"/>
    </source>
</evidence>
<dbReference type="EMBL" id="JACRTB010000024">
    <property type="protein sequence ID" value="MBC8577230.1"/>
    <property type="molecule type" value="Genomic_DNA"/>
</dbReference>
<gene>
    <name evidence="10" type="ORF">H8717_12535</name>
</gene>
<dbReference type="GO" id="GO:0006508">
    <property type="term" value="P:proteolysis"/>
    <property type="evidence" value="ECO:0007669"/>
    <property type="project" value="UniProtKB-KW"/>
</dbReference>
<dbReference type="PIRSF" id="PIRSF005651">
    <property type="entry name" value="HflC"/>
    <property type="match status" value="1"/>
</dbReference>
<keyword evidence="11" id="KW-1185">Reference proteome</keyword>
<evidence type="ECO:0000259" key="9">
    <source>
        <dbReference type="SMART" id="SM00244"/>
    </source>
</evidence>
<evidence type="ECO:0000256" key="7">
    <source>
        <dbReference type="SAM" id="MobiDB-lite"/>
    </source>
</evidence>
<dbReference type="CDD" id="cd03405">
    <property type="entry name" value="SPFH_HflC"/>
    <property type="match status" value="1"/>
</dbReference>
<keyword evidence="10" id="KW-0378">Hydrolase</keyword>
<feature type="region of interest" description="Disordered" evidence="7">
    <location>
        <begin position="1"/>
        <end position="25"/>
    </location>
</feature>
<dbReference type="InterPro" id="IPR010200">
    <property type="entry name" value="HflC"/>
</dbReference>
<evidence type="ECO:0000256" key="8">
    <source>
        <dbReference type="SAM" id="Phobius"/>
    </source>
</evidence>
<dbReference type="PRINTS" id="PR00721">
    <property type="entry name" value="STOMATIN"/>
</dbReference>
<evidence type="ECO:0000256" key="3">
    <source>
        <dbReference type="ARBA" id="ARBA00022692"/>
    </source>
</evidence>
<keyword evidence="5 8" id="KW-0472">Membrane</keyword>
<organism evidence="10 11">
    <name type="scientific">Yanshouia hominis</name>
    <dbReference type="NCBI Taxonomy" id="2763673"/>
    <lineage>
        <taxon>Bacteria</taxon>
        <taxon>Bacillati</taxon>
        <taxon>Bacillota</taxon>
        <taxon>Clostridia</taxon>
        <taxon>Eubacteriales</taxon>
        <taxon>Oscillospiraceae</taxon>
        <taxon>Yanshouia</taxon>
    </lineage>
</organism>
<sequence>MINPNGFPFGQGGSPAPEKGPNDPFTGAREALTGFAKTAGRVVRTLVILIVLLALLSNVLVVTHSNEYQIVQQFGKIVSVRDQAGLSFKIPFVSSVRTLPKTVLLYDLPISDVITRDKKTMVADSFVLWKITDPTKFIQTLNGSVTNAEARISTIVYNSMKNVISSLTQSDIISGRDKLAGEIFENIGGSLDQYGVELVGVETKHLDLPDDNKNAVYERMISERNNIAASYQAEGESEAKKIRTETDKTISIRISQAQADAEKVIAEGEAEYMRILSEAYSDQSRADFYGFVRALDAAKASMTGENKTLILSKDSPIAQIFYGFQ</sequence>
<dbReference type="Gene3D" id="3.30.479.30">
    <property type="entry name" value="Band 7 domain"/>
    <property type="match status" value="1"/>
</dbReference>
<keyword evidence="4 8" id="KW-1133">Transmembrane helix</keyword>
<evidence type="ECO:0000256" key="6">
    <source>
        <dbReference type="PIRNR" id="PIRNR005651"/>
    </source>
</evidence>
<dbReference type="SUPFAM" id="SSF117892">
    <property type="entry name" value="Band 7/SPFH domain"/>
    <property type="match status" value="1"/>
</dbReference>
<comment type="subcellular location">
    <subcellularLocation>
        <location evidence="1">Membrane</location>
    </subcellularLocation>
</comment>
<accession>A0ABR7NLI0</accession>
<dbReference type="RefSeq" id="WP_262400694.1">
    <property type="nucleotide sequence ID" value="NZ_JACRTB010000024.1"/>
</dbReference>
<reference evidence="10 11" key="1">
    <citation type="submission" date="2020-08" db="EMBL/GenBank/DDBJ databases">
        <title>Genome public.</title>
        <authorList>
            <person name="Liu C."/>
            <person name="Sun Q."/>
        </authorList>
    </citation>
    <scope>NUCLEOTIDE SEQUENCE [LARGE SCALE GENOMIC DNA]</scope>
    <source>
        <strain evidence="10 11">BX1</strain>
    </source>
</reference>
<dbReference type="PANTHER" id="PTHR42911">
    <property type="entry name" value="MODULATOR OF FTSH PROTEASE HFLC"/>
    <property type="match status" value="1"/>
</dbReference>
<evidence type="ECO:0000256" key="5">
    <source>
        <dbReference type="ARBA" id="ARBA00023136"/>
    </source>
</evidence>